<dbReference type="InterPro" id="IPR021896">
    <property type="entry name" value="THAP9-like_HTH"/>
</dbReference>
<dbReference type="EMBL" id="GL435451">
    <property type="protein sequence ID" value="EFN73364.1"/>
    <property type="molecule type" value="Genomic_DNA"/>
</dbReference>
<reference evidence="4 5" key="1">
    <citation type="journal article" date="2010" name="Science">
        <title>Genomic comparison of the ants Camponotus floridanus and Harpegnathos saltator.</title>
        <authorList>
            <person name="Bonasio R."/>
            <person name="Zhang G."/>
            <person name="Ye C."/>
            <person name="Mutti N.S."/>
            <person name="Fang X."/>
            <person name="Qin N."/>
            <person name="Donahue G."/>
            <person name="Yang P."/>
            <person name="Li Q."/>
            <person name="Li C."/>
            <person name="Zhang P."/>
            <person name="Huang Z."/>
            <person name="Berger S.L."/>
            <person name="Reinberg D."/>
            <person name="Wang J."/>
            <person name="Liebig J."/>
        </authorList>
    </citation>
    <scope>NUCLEOTIDE SEQUENCE [LARGE SCALE GENOMIC DNA]</scope>
    <source>
        <strain evidence="5">C129</strain>
    </source>
</reference>
<protein>
    <submittedName>
        <fullName evidence="4">THAP domain-containing protein 9</fullName>
    </submittedName>
</protein>
<dbReference type="Proteomes" id="UP000000311">
    <property type="component" value="Unassembled WGS sequence"/>
</dbReference>
<dbReference type="InParanoid" id="E1ZZM5"/>
<gene>
    <name evidence="4" type="ORF">EAG_00519</name>
</gene>
<name>E1ZZM5_CAMFO</name>
<dbReference type="InterPro" id="IPR048365">
    <property type="entry name" value="TNP-like_RNaseH_N"/>
</dbReference>
<keyword evidence="5" id="KW-1185">Reference proteome</keyword>
<dbReference type="Pfam" id="PF21788">
    <property type="entry name" value="TNP-like_GBD"/>
    <property type="match status" value="1"/>
</dbReference>
<evidence type="ECO:0000259" key="3">
    <source>
        <dbReference type="Pfam" id="PF21788"/>
    </source>
</evidence>
<feature type="domain" description="Transposable element P transposase-like GTP-binding insertion" evidence="3">
    <location>
        <begin position="280"/>
        <end position="373"/>
    </location>
</feature>
<dbReference type="AlphaFoldDB" id="E1ZZM5"/>
<dbReference type="OrthoDB" id="7529021at2759"/>
<feature type="non-terminal residue" evidence="4">
    <location>
        <position position="373"/>
    </location>
</feature>
<organism evidence="5">
    <name type="scientific">Camponotus floridanus</name>
    <name type="common">Florida carpenter ant</name>
    <dbReference type="NCBI Taxonomy" id="104421"/>
    <lineage>
        <taxon>Eukaryota</taxon>
        <taxon>Metazoa</taxon>
        <taxon>Ecdysozoa</taxon>
        <taxon>Arthropoda</taxon>
        <taxon>Hexapoda</taxon>
        <taxon>Insecta</taxon>
        <taxon>Pterygota</taxon>
        <taxon>Neoptera</taxon>
        <taxon>Endopterygota</taxon>
        <taxon>Hymenoptera</taxon>
        <taxon>Apocrita</taxon>
        <taxon>Aculeata</taxon>
        <taxon>Formicoidea</taxon>
        <taxon>Formicidae</taxon>
        <taxon>Formicinae</taxon>
        <taxon>Camponotus</taxon>
    </lineage>
</organism>
<dbReference type="InterPro" id="IPR048366">
    <property type="entry name" value="TNP-like_GBD"/>
</dbReference>
<accession>E1ZZM5</accession>
<feature type="domain" description="THAP9-like helix-turn-helix" evidence="1">
    <location>
        <begin position="33"/>
        <end position="112"/>
    </location>
</feature>
<feature type="non-terminal residue" evidence="4">
    <location>
        <position position="1"/>
    </location>
</feature>
<evidence type="ECO:0000313" key="5">
    <source>
        <dbReference type="Proteomes" id="UP000000311"/>
    </source>
</evidence>
<dbReference type="Pfam" id="PF12017">
    <property type="entry name" value="Tnp_P_element"/>
    <property type="match status" value="1"/>
</dbReference>
<dbReference type="OMA" id="MKENHEN"/>
<evidence type="ECO:0000313" key="4">
    <source>
        <dbReference type="EMBL" id="EFN73364.1"/>
    </source>
</evidence>
<feature type="domain" description="Transposable element P transposase-like RNase H" evidence="2">
    <location>
        <begin position="118"/>
        <end position="252"/>
    </location>
</feature>
<dbReference type="STRING" id="104421.E1ZZM5"/>
<evidence type="ECO:0000259" key="2">
    <source>
        <dbReference type="Pfam" id="PF21787"/>
    </source>
</evidence>
<proteinExistence type="predicted"/>
<dbReference type="Pfam" id="PF21787">
    <property type="entry name" value="TNP-like_RNaseH_N"/>
    <property type="match status" value="1"/>
</dbReference>
<sequence length="373" mass="42978">REGELLKKIHILQKRLHRREKTIKTTQNIIETLKTNHEHNTDLEKILLNNFSDSKLQIILNEYHNNNVVSTQRRYTQEMKQFALTLYFYSPKGYDTLRETLCLPHPSMLRKWLGNYNCEVGFLSEIFKYLETEIPQKQFLKDVALIFDSMAIRTQIIHDIKTDKNRGYVDYGDILNIDSQDLATEVLVFQIVSYTNKFKCPIAYFFINKINANMQAQLIKCAIEKLYEVGVIVRSLTCDGTKTNLSTFKLLGCNLSTDNMKTFFEHPQNKSNVYCIMDPCHMVKLARNALAETNISSKAGLISFSYIKKLHTIQEEADLKLANKLSYNHVNFSNKKMNVRLAAQVLSSSVADAIDFLRTSGDKNSINSEATTE</sequence>
<evidence type="ECO:0000259" key="1">
    <source>
        <dbReference type="Pfam" id="PF12017"/>
    </source>
</evidence>